<name>A0ABV2ZRX5_9ACTN</name>
<protein>
    <submittedName>
        <fullName evidence="2">Uncharacterized protein</fullName>
    </submittedName>
</protein>
<evidence type="ECO:0000256" key="1">
    <source>
        <dbReference type="SAM" id="MobiDB-lite"/>
    </source>
</evidence>
<comment type="caution">
    <text evidence="2">The sequence shown here is derived from an EMBL/GenBank/DDBJ whole genome shotgun (WGS) entry which is preliminary data.</text>
</comment>
<feature type="region of interest" description="Disordered" evidence="1">
    <location>
        <begin position="177"/>
        <end position="197"/>
    </location>
</feature>
<evidence type="ECO:0000313" key="3">
    <source>
        <dbReference type="Proteomes" id="UP001550739"/>
    </source>
</evidence>
<proteinExistence type="predicted"/>
<sequence length="197" mass="21840">MHEQYETPEALRDFLKLCLNPPYGDKRTPVRLAEVLPTPVYQAVIEHAPHLAELRIIARELAKQAEAAHTVYADALAAWINDEEPKPARRSMPLLEAVAVAYDAAVSHAAKCGTCWPGMRLAEMCPDGQREVVGFLDQADSEPECAHIAWEVTSEYRNAQGAWVKFRKCADCGDPMDSSVEPEPHWPKKAAQHSAQG</sequence>
<dbReference type="RefSeq" id="WP_361706785.1">
    <property type="nucleotide sequence ID" value="NZ_JBEZVE010000019.1"/>
</dbReference>
<dbReference type="EMBL" id="JBEZVE010000019">
    <property type="protein sequence ID" value="MEU3785225.1"/>
    <property type="molecule type" value="Genomic_DNA"/>
</dbReference>
<reference evidence="2 3" key="1">
    <citation type="submission" date="2024-06" db="EMBL/GenBank/DDBJ databases">
        <title>The Natural Products Discovery Center: Release of the First 8490 Sequenced Strains for Exploring Actinobacteria Biosynthetic Diversity.</title>
        <authorList>
            <person name="Kalkreuter E."/>
            <person name="Kautsar S.A."/>
            <person name="Yang D."/>
            <person name="Bader C.D."/>
            <person name="Teijaro C.N."/>
            <person name="Fluegel L."/>
            <person name="Davis C.M."/>
            <person name="Simpson J.R."/>
            <person name="Lauterbach L."/>
            <person name="Steele A.D."/>
            <person name="Gui C."/>
            <person name="Meng S."/>
            <person name="Li G."/>
            <person name="Viehrig K."/>
            <person name="Ye F."/>
            <person name="Su P."/>
            <person name="Kiefer A.F."/>
            <person name="Nichols A."/>
            <person name="Cepeda A.J."/>
            <person name="Yan W."/>
            <person name="Fan B."/>
            <person name="Jiang Y."/>
            <person name="Adhikari A."/>
            <person name="Zheng C.-J."/>
            <person name="Schuster L."/>
            <person name="Cowan T.M."/>
            <person name="Smanski M.J."/>
            <person name="Chevrette M.G."/>
            <person name="De Carvalho L.P.S."/>
            <person name="Shen B."/>
        </authorList>
    </citation>
    <scope>NUCLEOTIDE SEQUENCE [LARGE SCALE GENOMIC DNA]</scope>
    <source>
        <strain evidence="2 3">NPDC033843</strain>
    </source>
</reference>
<accession>A0ABV2ZRX5</accession>
<evidence type="ECO:0000313" key="2">
    <source>
        <dbReference type="EMBL" id="MEU3785225.1"/>
    </source>
</evidence>
<keyword evidence="3" id="KW-1185">Reference proteome</keyword>
<dbReference type="Proteomes" id="UP001550739">
    <property type="component" value="Unassembled WGS sequence"/>
</dbReference>
<organism evidence="2 3">
    <name type="scientific">Streptomyces sp. 900129855</name>
    <dbReference type="NCBI Taxonomy" id="3155129"/>
    <lineage>
        <taxon>Bacteria</taxon>
        <taxon>Bacillati</taxon>
        <taxon>Actinomycetota</taxon>
        <taxon>Actinomycetes</taxon>
        <taxon>Kitasatosporales</taxon>
        <taxon>Streptomycetaceae</taxon>
        <taxon>Streptomyces</taxon>
    </lineage>
</organism>
<gene>
    <name evidence="2" type="ORF">AB0E89_32610</name>
</gene>